<dbReference type="InterPro" id="IPR058240">
    <property type="entry name" value="rSAM_sf"/>
</dbReference>
<protein>
    <recommendedName>
        <fullName evidence="1">UPF0313 domain-containing protein</fullName>
    </recommendedName>
</protein>
<reference evidence="2" key="1">
    <citation type="submission" date="2019-08" db="EMBL/GenBank/DDBJ databases">
        <authorList>
            <person name="Kucharzyk K."/>
            <person name="Murdoch R.W."/>
            <person name="Higgins S."/>
            <person name="Loffler F."/>
        </authorList>
    </citation>
    <scope>NUCLEOTIDE SEQUENCE</scope>
</reference>
<dbReference type="Pfam" id="PF11842">
    <property type="entry name" value="DUF3362"/>
    <property type="match status" value="1"/>
</dbReference>
<organism evidence="2">
    <name type="scientific">bioreactor metagenome</name>
    <dbReference type="NCBI Taxonomy" id="1076179"/>
    <lineage>
        <taxon>unclassified sequences</taxon>
        <taxon>metagenomes</taxon>
        <taxon>ecological metagenomes</taxon>
    </lineage>
</organism>
<name>A0A645B423_9ZZZZ</name>
<gene>
    <name evidence="2" type="ORF">SDC9_107005</name>
</gene>
<sequence length="281" mass="32019">MTRSPRFKGYIHDIGGPSANFRIPSCGKQSKVGACQHRQCLFPDLCPQLVVDHSDYFALLRKARRIPKVKKVFVRSGIRYDYLLADPKAREYLKELCQYHISGQLKVAPEHVSDQALHYMGKPKARVFDQFREMYREVNEELGRNQYLVPYFMTSHPGCGLTDAIELAEYVRDLGFQPQQVQDFIPTPGSVSTAMYYSGLDPMTGKDVLVVKSPDKRALQRALLQYRKPEHRTTVIKALKLGNRNDLIGDHPKALIRFQATTRDKISTKGRSGYKGGGKKR</sequence>
<dbReference type="PANTHER" id="PTHR32331:SF0">
    <property type="entry name" value="UPF0313 PROTEIN YGIQ"/>
    <property type="match status" value="1"/>
</dbReference>
<comment type="caution">
    <text evidence="2">The sequence shown here is derived from an EMBL/GenBank/DDBJ whole genome shotgun (WGS) entry which is preliminary data.</text>
</comment>
<evidence type="ECO:0000259" key="1">
    <source>
        <dbReference type="Pfam" id="PF11842"/>
    </source>
</evidence>
<dbReference type="InterPro" id="IPR024560">
    <property type="entry name" value="UPF0313_C"/>
</dbReference>
<dbReference type="AlphaFoldDB" id="A0A645B423"/>
<accession>A0A645B423</accession>
<dbReference type="PANTHER" id="PTHR32331">
    <property type="entry name" value="UPF0313 PROTEIN YGIQ"/>
    <property type="match status" value="1"/>
</dbReference>
<dbReference type="SUPFAM" id="SSF102114">
    <property type="entry name" value="Radical SAM enzymes"/>
    <property type="match status" value="1"/>
</dbReference>
<dbReference type="InterPro" id="IPR022946">
    <property type="entry name" value="UPF0313"/>
</dbReference>
<feature type="domain" description="UPF0313" evidence="1">
    <location>
        <begin position="179"/>
        <end position="261"/>
    </location>
</feature>
<proteinExistence type="predicted"/>
<dbReference type="EMBL" id="VSSQ01017656">
    <property type="protein sequence ID" value="MPM60157.1"/>
    <property type="molecule type" value="Genomic_DNA"/>
</dbReference>
<evidence type="ECO:0000313" key="2">
    <source>
        <dbReference type="EMBL" id="MPM60157.1"/>
    </source>
</evidence>